<dbReference type="AlphaFoldDB" id="A0A2G9RXU1"/>
<proteinExistence type="inferred from homology"/>
<dbReference type="GO" id="GO:0007023">
    <property type="term" value="P:post-chaperonin tubulin folding pathway"/>
    <property type="evidence" value="ECO:0007669"/>
    <property type="project" value="InterPro"/>
</dbReference>
<reference evidence="9" key="1">
    <citation type="journal article" date="2017" name="Nat. Commun.">
        <title>The North American bullfrog draft genome provides insight into hormonal regulation of long noncoding RNA.</title>
        <authorList>
            <person name="Hammond S.A."/>
            <person name="Warren R.L."/>
            <person name="Vandervalk B.P."/>
            <person name="Kucuk E."/>
            <person name="Khan H."/>
            <person name="Gibb E.A."/>
            <person name="Pandoh P."/>
            <person name="Kirk H."/>
            <person name="Zhao Y."/>
            <person name="Jones M."/>
            <person name="Mungall A.J."/>
            <person name="Coope R."/>
            <person name="Pleasance S."/>
            <person name="Moore R.A."/>
            <person name="Holt R.A."/>
            <person name="Round J.M."/>
            <person name="Ohora S."/>
            <person name="Walle B.V."/>
            <person name="Veldhoen N."/>
            <person name="Helbing C.C."/>
            <person name="Birol I."/>
        </authorList>
    </citation>
    <scope>NUCLEOTIDE SEQUENCE [LARGE SCALE GENOMIC DNA]</scope>
</reference>
<evidence type="ECO:0000256" key="3">
    <source>
        <dbReference type="ARBA" id="ARBA00023186"/>
    </source>
</evidence>
<dbReference type="InterPro" id="IPR029071">
    <property type="entry name" value="Ubiquitin-like_domsf"/>
</dbReference>
<dbReference type="PROSITE" id="PS50245">
    <property type="entry name" value="CAP_GLY_2"/>
    <property type="match status" value="1"/>
</dbReference>
<dbReference type="GO" id="GO:0007021">
    <property type="term" value="P:tubulin complex assembly"/>
    <property type="evidence" value="ECO:0007669"/>
    <property type="project" value="InterPro"/>
</dbReference>
<feature type="domain" description="CAP-Gly" evidence="7">
    <location>
        <begin position="184"/>
        <end position="207"/>
    </location>
</feature>
<dbReference type="GO" id="GO:0005634">
    <property type="term" value="C:nucleus"/>
    <property type="evidence" value="ECO:0007669"/>
    <property type="project" value="TreeGrafter"/>
</dbReference>
<dbReference type="Gene3D" id="3.10.20.90">
    <property type="entry name" value="Phosphatidylinositol 3-kinase Catalytic Subunit, Chain A, domain 1"/>
    <property type="match status" value="1"/>
</dbReference>
<dbReference type="GO" id="GO:0005938">
    <property type="term" value="C:cell cortex"/>
    <property type="evidence" value="ECO:0007669"/>
    <property type="project" value="TreeGrafter"/>
</dbReference>
<evidence type="ECO:0000313" key="9">
    <source>
        <dbReference type="Proteomes" id="UP000228934"/>
    </source>
</evidence>
<dbReference type="GO" id="GO:0051010">
    <property type="term" value="F:microtubule plus-end binding"/>
    <property type="evidence" value="ECO:0007669"/>
    <property type="project" value="TreeGrafter"/>
</dbReference>
<evidence type="ECO:0000259" key="7">
    <source>
        <dbReference type="PROSITE" id="PS50245"/>
    </source>
</evidence>
<feature type="coiled-coil region" evidence="5">
    <location>
        <begin position="133"/>
        <end position="160"/>
    </location>
</feature>
<dbReference type="SUPFAM" id="SSF54236">
    <property type="entry name" value="Ubiquitin-like"/>
    <property type="match status" value="1"/>
</dbReference>
<dbReference type="Gene3D" id="2.30.30.190">
    <property type="entry name" value="CAP Gly-rich-like domain"/>
    <property type="match status" value="1"/>
</dbReference>
<feature type="compositionally biased region" description="Low complexity" evidence="6">
    <location>
        <begin position="246"/>
        <end position="255"/>
    </location>
</feature>
<dbReference type="SMART" id="SM01052">
    <property type="entry name" value="CAP_GLY"/>
    <property type="match status" value="1"/>
</dbReference>
<keyword evidence="2" id="KW-0963">Cytoplasm</keyword>
<evidence type="ECO:0000313" key="8">
    <source>
        <dbReference type="EMBL" id="PIO32710.1"/>
    </source>
</evidence>
<dbReference type="InterPro" id="IPR045172">
    <property type="entry name" value="TBCB_Ubl"/>
</dbReference>
<dbReference type="Pfam" id="PF14560">
    <property type="entry name" value="Ubiquitin_2"/>
    <property type="match status" value="1"/>
</dbReference>
<dbReference type="Pfam" id="PF01302">
    <property type="entry name" value="CAP_GLY"/>
    <property type="match status" value="1"/>
</dbReference>
<dbReference type="SUPFAM" id="SSF74924">
    <property type="entry name" value="Cap-Gly domain"/>
    <property type="match status" value="1"/>
</dbReference>
<dbReference type="GO" id="GO:0043014">
    <property type="term" value="F:alpha-tubulin binding"/>
    <property type="evidence" value="ECO:0007669"/>
    <property type="project" value="InterPro"/>
</dbReference>
<organism evidence="8 9">
    <name type="scientific">Aquarana catesbeiana</name>
    <name type="common">American bullfrog</name>
    <name type="synonym">Rana catesbeiana</name>
    <dbReference type="NCBI Taxonomy" id="8400"/>
    <lineage>
        <taxon>Eukaryota</taxon>
        <taxon>Metazoa</taxon>
        <taxon>Chordata</taxon>
        <taxon>Craniata</taxon>
        <taxon>Vertebrata</taxon>
        <taxon>Euteleostomi</taxon>
        <taxon>Amphibia</taxon>
        <taxon>Batrachia</taxon>
        <taxon>Anura</taxon>
        <taxon>Neobatrachia</taxon>
        <taxon>Ranoidea</taxon>
        <taxon>Ranidae</taxon>
        <taxon>Aquarana</taxon>
    </lineage>
</organism>
<keyword evidence="5" id="KW-0175">Coiled coil</keyword>
<feature type="region of interest" description="Disordered" evidence="6">
    <location>
        <begin position="331"/>
        <end position="378"/>
    </location>
</feature>
<dbReference type="EMBL" id="KV929872">
    <property type="protein sequence ID" value="PIO32710.1"/>
    <property type="molecule type" value="Genomic_DNA"/>
</dbReference>
<sequence length="437" mass="48641">MSSVTVSSAPVVTVRVSSSLNSFTAEKRLVRGLTLAELKCKLELVVGSPASCMDLKLYSVDNEFIQNLDQDDALLGSYPVDDGCRIHVIDKSGAKVGEFEDVSRVEKFEISSDAYDKRSDSVRSFLKKNKMGKFNEEEAAQKAEEQQRKLEEERLASESITVGSRCEVRAVGQPNKRGTVMYVGLTDFKPGHWVGVKYDEPLGKHDGRSRPASASCPVTQLPAGAWRLRFQAPGTQRPGDERRTTTPDTGTPSTGQAQGKTKHVNPPSQRKCPSCKNPLSDSWQKAICRSCINYLVEAETSQQYKDLFSSVWELKNLLSSVKSMLVQNPAAQIEPQHPPPSPRASSSRPLEAEDLGDEGGSTLLSLRDSDEEEDNSRASRYKLSLEEVDDLLRTIYTIQVERVQLSVDDKMYQGLDETKHRVFPVHRVLSESVKKEW</sequence>
<dbReference type="GO" id="GO:0031122">
    <property type="term" value="P:cytoplasmic microtubule organization"/>
    <property type="evidence" value="ECO:0007669"/>
    <property type="project" value="TreeGrafter"/>
</dbReference>
<name>A0A2G9RXU1_AQUCT</name>
<evidence type="ECO:0000256" key="6">
    <source>
        <dbReference type="SAM" id="MobiDB-lite"/>
    </source>
</evidence>
<dbReference type="InterPro" id="IPR000938">
    <property type="entry name" value="CAP-Gly_domain"/>
</dbReference>
<evidence type="ECO:0000256" key="1">
    <source>
        <dbReference type="ARBA" id="ARBA00004496"/>
    </source>
</evidence>
<evidence type="ECO:0000256" key="2">
    <source>
        <dbReference type="ARBA" id="ARBA00022490"/>
    </source>
</evidence>
<dbReference type="PANTHER" id="PTHR18916:SF85">
    <property type="entry name" value="TUBULIN-FOLDING COFACTOR B"/>
    <property type="match status" value="1"/>
</dbReference>
<comment type="subcellular location">
    <subcellularLocation>
        <location evidence="1">Cytoplasm</location>
    </subcellularLocation>
</comment>
<dbReference type="PANTHER" id="PTHR18916">
    <property type="entry name" value="DYNACTIN 1-RELATED MICROTUBULE-BINDING"/>
    <property type="match status" value="1"/>
</dbReference>
<dbReference type="Proteomes" id="UP000228934">
    <property type="component" value="Unassembled WGS sequence"/>
</dbReference>
<evidence type="ECO:0000256" key="5">
    <source>
        <dbReference type="SAM" id="Coils"/>
    </source>
</evidence>
<dbReference type="InterPro" id="IPR000626">
    <property type="entry name" value="Ubiquitin-like_dom"/>
</dbReference>
<comment type="similarity">
    <text evidence="4">Belongs to the TBCB family.</text>
</comment>
<gene>
    <name evidence="8" type="ORF">AB205_0131530</name>
</gene>
<protein>
    <recommendedName>
        <fullName evidence="7">CAP-Gly domain-containing protein</fullName>
    </recommendedName>
</protein>
<keyword evidence="9" id="KW-1185">Reference proteome</keyword>
<evidence type="ECO:0000256" key="4">
    <source>
        <dbReference type="ARBA" id="ARBA00025779"/>
    </source>
</evidence>
<accession>A0A2G9RXU1</accession>
<dbReference type="InterPro" id="IPR036859">
    <property type="entry name" value="CAP-Gly_dom_sf"/>
</dbReference>
<keyword evidence="3" id="KW-0143">Chaperone</keyword>
<dbReference type="OrthoDB" id="5295208at2759"/>
<feature type="region of interest" description="Disordered" evidence="6">
    <location>
        <begin position="230"/>
        <end position="280"/>
    </location>
</feature>
<dbReference type="GO" id="GO:0035371">
    <property type="term" value="C:microtubule plus-end"/>
    <property type="evidence" value="ECO:0007669"/>
    <property type="project" value="TreeGrafter"/>
</dbReference>
<dbReference type="CDD" id="cd01789">
    <property type="entry name" value="Ubl_TBCB"/>
    <property type="match status" value="1"/>
</dbReference>